<evidence type="ECO:0000313" key="4">
    <source>
        <dbReference type="Proteomes" id="UP000441754"/>
    </source>
</evidence>
<gene>
    <name evidence="3" type="ORF">GJJ30_14145</name>
</gene>
<reference evidence="3 4" key="1">
    <citation type="journal article" date="2018" name="Antonie Van Leeuwenhoek">
        <title>Larkinella terrae sp. nov., isolated from soil on Jeju Island, South Korea.</title>
        <authorList>
            <person name="Ten L.N."/>
            <person name="Jeon J."/>
            <person name="Park S.J."/>
            <person name="Park S."/>
            <person name="Lee S.Y."/>
            <person name="Kim M.K."/>
            <person name="Jung H.Y."/>
        </authorList>
    </citation>
    <scope>NUCLEOTIDE SEQUENCE [LARGE SCALE GENOMIC DNA]</scope>
    <source>
        <strain evidence="3 4">KCTC 52001</strain>
    </source>
</reference>
<keyword evidence="3" id="KW-0418">Kinase</keyword>
<dbReference type="RefSeq" id="WP_154175811.1">
    <property type="nucleotide sequence ID" value="NZ_WJXZ01000007.1"/>
</dbReference>
<dbReference type="SUPFAM" id="SSF55874">
    <property type="entry name" value="ATPase domain of HSP90 chaperone/DNA topoisomerase II/histidine kinase"/>
    <property type="match status" value="1"/>
</dbReference>
<dbReference type="PANTHER" id="PTHR34220:SF7">
    <property type="entry name" value="SENSOR HISTIDINE KINASE YPDA"/>
    <property type="match status" value="1"/>
</dbReference>
<dbReference type="GO" id="GO:0000155">
    <property type="term" value="F:phosphorelay sensor kinase activity"/>
    <property type="evidence" value="ECO:0007669"/>
    <property type="project" value="InterPro"/>
</dbReference>
<accession>A0A7K0ELY6</accession>
<evidence type="ECO:0000259" key="2">
    <source>
        <dbReference type="Pfam" id="PF06580"/>
    </source>
</evidence>
<name>A0A7K0ELY6_9BACT</name>
<comment type="caution">
    <text evidence="3">The sequence shown here is derived from an EMBL/GenBank/DDBJ whole genome shotgun (WGS) entry which is preliminary data.</text>
</comment>
<dbReference type="AlphaFoldDB" id="A0A7K0ELY6"/>
<organism evidence="3 4">
    <name type="scientific">Larkinella terrae</name>
    <dbReference type="NCBI Taxonomy" id="2025311"/>
    <lineage>
        <taxon>Bacteria</taxon>
        <taxon>Pseudomonadati</taxon>
        <taxon>Bacteroidota</taxon>
        <taxon>Cytophagia</taxon>
        <taxon>Cytophagales</taxon>
        <taxon>Spirosomataceae</taxon>
        <taxon>Larkinella</taxon>
    </lineage>
</organism>
<keyword evidence="3" id="KW-0808">Transferase</keyword>
<dbReference type="Gene3D" id="3.30.565.10">
    <property type="entry name" value="Histidine kinase-like ATPase, C-terminal domain"/>
    <property type="match status" value="1"/>
</dbReference>
<dbReference type="Pfam" id="PF06580">
    <property type="entry name" value="His_kinase"/>
    <property type="match status" value="1"/>
</dbReference>
<feature type="transmembrane region" description="Helical" evidence="1">
    <location>
        <begin position="73"/>
        <end position="94"/>
    </location>
</feature>
<keyword evidence="1" id="KW-0812">Transmembrane</keyword>
<dbReference type="EMBL" id="WJXZ01000007">
    <property type="protein sequence ID" value="MRS62438.1"/>
    <property type="molecule type" value="Genomic_DNA"/>
</dbReference>
<feature type="transmembrane region" description="Helical" evidence="1">
    <location>
        <begin position="131"/>
        <end position="150"/>
    </location>
</feature>
<sequence>MKRSIPPLIIHILIGLAFLALPYIFAPRGFSGLTQLADNPHERTNFLSYLFMLVFFYFNYYFLIPNLYLGRKYLLYVASVVGCFLVIIGMVLFLDRQDIVVSSLPRPNQLPEITGFEPGDLPEKPPFGFELSHALFLFLVGIFVSLFLQINNRWRLTEQEKLATELSYLKAQINPHFLFNTLNSIYSLAIEKSDRTADAVVKLSSLMRYVIRDAGSNQVPLAKEVDYISDYIALQKLRLDDTVQIEFAVSGLFNGKQIAPLILISFIENAFKYGVNPEEKSMIHITISLSANNLRLYVFNKKVRVYHNDEASGGIGIENTRARLQLMYPDQHVLTITDNPTGFAVELTITLA</sequence>
<dbReference type="OrthoDB" id="9792992at2"/>
<keyword evidence="4" id="KW-1185">Reference proteome</keyword>
<protein>
    <submittedName>
        <fullName evidence="3">Sensor histidine kinase</fullName>
    </submittedName>
</protein>
<dbReference type="InterPro" id="IPR036890">
    <property type="entry name" value="HATPase_C_sf"/>
</dbReference>
<keyword evidence="1" id="KW-1133">Transmembrane helix</keyword>
<feature type="transmembrane region" description="Helical" evidence="1">
    <location>
        <begin position="7"/>
        <end position="26"/>
    </location>
</feature>
<dbReference type="PANTHER" id="PTHR34220">
    <property type="entry name" value="SENSOR HISTIDINE KINASE YPDA"/>
    <property type="match status" value="1"/>
</dbReference>
<dbReference type="InterPro" id="IPR010559">
    <property type="entry name" value="Sig_transdc_His_kin_internal"/>
</dbReference>
<keyword evidence="1" id="KW-0472">Membrane</keyword>
<dbReference type="InterPro" id="IPR050640">
    <property type="entry name" value="Bact_2-comp_sensor_kinase"/>
</dbReference>
<feature type="transmembrane region" description="Helical" evidence="1">
    <location>
        <begin position="46"/>
        <end position="64"/>
    </location>
</feature>
<evidence type="ECO:0000313" key="3">
    <source>
        <dbReference type="EMBL" id="MRS62438.1"/>
    </source>
</evidence>
<proteinExistence type="predicted"/>
<feature type="domain" description="Signal transduction histidine kinase internal region" evidence="2">
    <location>
        <begin position="165"/>
        <end position="242"/>
    </location>
</feature>
<dbReference type="Proteomes" id="UP000441754">
    <property type="component" value="Unassembled WGS sequence"/>
</dbReference>
<evidence type="ECO:0000256" key="1">
    <source>
        <dbReference type="SAM" id="Phobius"/>
    </source>
</evidence>
<dbReference type="GO" id="GO:0016020">
    <property type="term" value="C:membrane"/>
    <property type="evidence" value="ECO:0007669"/>
    <property type="project" value="InterPro"/>
</dbReference>